<dbReference type="PANTHER" id="PTHR36205:SF2">
    <property type="entry name" value="MAJOR FACILITATOR SUPERFAMILY TRANSPORTER"/>
    <property type="match status" value="1"/>
</dbReference>
<evidence type="ECO:0000313" key="2">
    <source>
        <dbReference type="EMBL" id="KAL0259077.1"/>
    </source>
</evidence>
<name>A0ABR3CEM2_9PEZI</name>
<feature type="compositionally biased region" description="Basic and acidic residues" evidence="1">
    <location>
        <begin position="804"/>
        <end position="828"/>
    </location>
</feature>
<dbReference type="Proteomes" id="UP001430584">
    <property type="component" value="Unassembled WGS sequence"/>
</dbReference>
<feature type="region of interest" description="Disordered" evidence="1">
    <location>
        <begin position="804"/>
        <end position="831"/>
    </location>
</feature>
<reference evidence="2 3" key="1">
    <citation type="submission" date="2024-02" db="EMBL/GenBank/DDBJ databases">
        <title>De novo assembly and annotation of 12 fungi associated with fruit tree decline syndrome in Ontario, Canada.</title>
        <authorList>
            <person name="Sulman M."/>
            <person name="Ellouze W."/>
            <person name="Ilyukhin E."/>
        </authorList>
    </citation>
    <scope>NUCLEOTIDE SEQUENCE [LARGE SCALE GENOMIC DNA]</scope>
    <source>
        <strain evidence="2 3">FDS-637</strain>
    </source>
</reference>
<keyword evidence="3" id="KW-1185">Reference proteome</keyword>
<dbReference type="InterPro" id="IPR021822">
    <property type="entry name" value="DUF3405"/>
</dbReference>
<dbReference type="GeneID" id="92010667"/>
<gene>
    <name evidence="2" type="ORF">SLS55_006582</name>
</gene>
<accession>A0ABR3CEM2</accession>
<dbReference type="Pfam" id="PF11885">
    <property type="entry name" value="DUF3405"/>
    <property type="match status" value="1"/>
</dbReference>
<proteinExistence type="predicted"/>
<sequence length="854" mass="98316">MLVSAVGPRKLVLVVFVAVCLLFLSLRSSFATNYLDDRVVSLENTVSNEKYAAEPPQEHLTSEDSLPAQDAAEDTDKEWHQHYSFPSSAVSLNPIPTASSGELTVPQALKEKSSTSLPAATETGAASSSTPASKPGSGSSWHVFHDVINTSKESGITQTKKLSPVSNMRQYLNKMLIWSRPEPDPSHWPAYQDYVARDYDPNRWEAFPAERGYYTQGVKSLKKATEPKPYLPYPEYNGPEWKKEWKGDYVACQGPRGKPLNESYLDLVKAYPEVSSQFPKPSTGTIEGLGLDANVCFDRYGRYGAYGFGADEYDLPDWEPVQEQQVIWRKVNWGKLQNQCVERNHERFTPQARTKEVNLQPGLDIPEIDVDTLSNSAYSTELTAREMKGEIKQKYHSRTAILIRTWEGYTYTDNDLQAIRAMIQETSLFSGGEFQVFLFVNVKDRTVPIFDDPQAYDDMLKKVVPTELRSISILWNEDICQKAYPEVTDWQVYWHQFMPIQWFSKTHPEFDYVWNWETDARYTGQHYHFLSKIQDFARTSPRKYLWERNKRYYIPGLHGDYETYFNDTNQAVEDAWSQGSVPSPVWGPQPYSPMQTPVGPMPPHEMTADDYEWGVGEEADLITLLPMFDPVRTYWSYRDKIWNYIPGLHPDFSVDPYDNAYTDPRFVTIPRRIFINTVARFSKRMLHTMHIENKVGRCMQAEMWPATVALQHGLKAVYAPQPIWFDRVWPPHYIDAIFNANLDGDFNPIGWSEGPDSPYNGDREHNYYGWSWYFSSRFPKDIYRRWLGWKVKIHEWGEPEKIVGGQEEEHGQGGERVKVGGSDNRDSEQPVVGGRMCLPGMLLHPVKRIQQGEI</sequence>
<evidence type="ECO:0008006" key="4">
    <source>
        <dbReference type="Google" id="ProtNLM"/>
    </source>
</evidence>
<comment type="caution">
    <text evidence="2">The sequence shown here is derived from an EMBL/GenBank/DDBJ whole genome shotgun (WGS) entry which is preliminary data.</text>
</comment>
<organism evidence="2 3">
    <name type="scientific">Diplodia seriata</name>
    <dbReference type="NCBI Taxonomy" id="420778"/>
    <lineage>
        <taxon>Eukaryota</taxon>
        <taxon>Fungi</taxon>
        <taxon>Dikarya</taxon>
        <taxon>Ascomycota</taxon>
        <taxon>Pezizomycotina</taxon>
        <taxon>Dothideomycetes</taxon>
        <taxon>Dothideomycetes incertae sedis</taxon>
        <taxon>Botryosphaeriales</taxon>
        <taxon>Botryosphaeriaceae</taxon>
        <taxon>Diplodia</taxon>
    </lineage>
</organism>
<dbReference type="PANTHER" id="PTHR36205">
    <property type="entry name" value="CHROMOSOME 19, WHOLE GENOME SHOTGUN SEQUENCE"/>
    <property type="match status" value="1"/>
</dbReference>
<dbReference type="EMBL" id="JAJVCZ030000006">
    <property type="protein sequence ID" value="KAL0259077.1"/>
    <property type="molecule type" value="Genomic_DNA"/>
</dbReference>
<evidence type="ECO:0000313" key="3">
    <source>
        <dbReference type="Proteomes" id="UP001430584"/>
    </source>
</evidence>
<feature type="region of interest" description="Disordered" evidence="1">
    <location>
        <begin position="108"/>
        <end position="141"/>
    </location>
</feature>
<feature type="compositionally biased region" description="Low complexity" evidence="1">
    <location>
        <begin position="118"/>
        <end position="140"/>
    </location>
</feature>
<dbReference type="RefSeq" id="XP_066632106.1">
    <property type="nucleotide sequence ID" value="XM_066778011.1"/>
</dbReference>
<evidence type="ECO:0000256" key="1">
    <source>
        <dbReference type="SAM" id="MobiDB-lite"/>
    </source>
</evidence>
<protein>
    <recommendedName>
        <fullName evidence="4">Major facilitator superfamily transporter</fullName>
    </recommendedName>
</protein>
<feature type="region of interest" description="Disordered" evidence="1">
    <location>
        <begin position="50"/>
        <end position="80"/>
    </location>
</feature>